<organism evidence="2 3">
    <name type="scientific">Prymnesium parvum</name>
    <name type="common">Toxic golden alga</name>
    <dbReference type="NCBI Taxonomy" id="97485"/>
    <lineage>
        <taxon>Eukaryota</taxon>
        <taxon>Haptista</taxon>
        <taxon>Haptophyta</taxon>
        <taxon>Prymnesiophyceae</taxon>
        <taxon>Prymnesiales</taxon>
        <taxon>Prymnesiaceae</taxon>
        <taxon>Prymnesium</taxon>
    </lineage>
</organism>
<accession>A0AB34IL93</accession>
<comment type="caution">
    <text evidence="2">The sequence shown here is derived from an EMBL/GenBank/DDBJ whole genome shotgun (WGS) entry which is preliminary data.</text>
</comment>
<evidence type="ECO:0000313" key="3">
    <source>
        <dbReference type="Proteomes" id="UP001515480"/>
    </source>
</evidence>
<reference evidence="2 3" key="1">
    <citation type="journal article" date="2024" name="Science">
        <title>Giant polyketide synthase enzymes in the biosynthesis of giant marine polyether toxins.</title>
        <authorList>
            <person name="Fallon T.R."/>
            <person name="Shende V.V."/>
            <person name="Wierzbicki I.H."/>
            <person name="Pendleton A.L."/>
            <person name="Watervoot N.F."/>
            <person name="Auber R.P."/>
            <person name="Gonzalez D.J."/>
            <person name="Wisecaver J.H."/>
            <person name="Moore B.S."/>
        </authorList>
    </citation>
    <scope>NUCLEOTIDE SEQUENCE [LARGE SCALE GENOMIC DNA]</scope>
    <source>
        <strain evidence="2 3">12B1</strain>
    </source>
</reference>
<protein>
    <submittedName>
        <fullName evidence="2">Uncharacterized protein</fullName>
    </submittedName>
</protein>
<dbReference type="Proteomes" id="UP001515480">
    <property type="component" value="Unassembled WGS sequence"/>
</dbReference>
<feature type="compositionally biased region" description="Basic and acidic residues" evidence="1">
    <location>
        <begin position="81"/>
        <end position="90"/>
    </location>
</feature>
<evidence type="ECO:0000313" key="2">
    <source>
        <dbReference type="EMBL" id="KAL1500091.1"/>
    </source>
</evidence>
<feature type="region of interest" description="Disordered" evidence="1">
    <location>
        <begin position="65"/>
        <end position="90"/>
    </location>
</feature>
<sequence length="455" mass="50899">MGSCDGFEGVRCLPGRLLHQVELQQQLCDDTRQPGAANSICHSCHPEPAPCSTWASGTLRLGGASEGEGPLLRRNGCDGPQKLEEGSASQRWKDRCQRPAMSREAFVEKLAALEGRTVLFVGDSLMRQLFLRTIAWLRRQYNVVDVPFHNDALYLVSQPHAGLARDALLPLWDYYRADCAIELLERRETARCREQRLAPRPAGGNKEVREIGIAVGQVEAWLRETAANWSGTPHVRLVYRFNPGYDTEFWEGMALAPAVVVAGAIGGHVPCWSNGQPGNRCSIENLAEHRHRTFWNAARVARRADARLRLLTWVTFPFGHTGSRYQNGNYSHFNERARHEILSLRGGTSAHVRVLPFDKIARQPGLTHTGVLAIRQDTTHFMCIMKGFGVGFYPYLRGDSVRYHKILTESASGRRTLEKEVTCMQPICVPHISDGCADETNLINLNVFLGHLKTI</sequence>
<gene>
    <name evidence="2" type="ORF">AB1Y20_012765</name>
</gene>
<dbReference type="EMBL" id="JBGBPQ010000024">
    <property type="protein sequence ID" value="KAL1500091.1"/>
    <property type="molecule type" value="Genomic_DNA"/>
</dbReference>
<evidence type="ECO:0000256" key="1">
    <source>
        <dbReference type="SAM" id="MobiDB-lite"/>
    </source>
</evidence>
<proteinExistence type="predicted"/>
<keyword evidence="3" id="KW-1185">Reference proteome</keyword>
<name>A0AB34IL93_PRYPA</name>
<dbReference type="AlphaFoldDB" id="A0AB34IL93"/>